<organism evidence="2 3">
    <name type="scientific">Paenibacillus catalpae</name>
    <dbReference type="NCBI Taxonomy" id="1045775"/>
    <lineage>
        <taxon>Bacteria</taxon>
        <taxon>Bacillati</taxon>
        <taxon>Bacillota</taxon>
        <taxon>Bacilli</taxon>
        <taxon>Bacillales</taxon>
        <taxon>Paenibacillaceae</taxon>
        <taxon>Paenibacillus</taxon>
    </lineage>
</organism>
<dbReference type="Proteomes" id="UP000198855">
    <property type="component" value="Unassembled WGS sequence"/>
</dbReference>
<feature type="region of interest" description="Disordered" evidence="1">
    <location>
        <begin position="29"/>
        <end position="48"/>
    </location>
</feature>
<sequence>MITTGRLFTLLNSLRWMRSVKLRVRKAEAEHSALTGEGGGYEWPPQPQ</sequence>
<evidence type="ECO:0000313" key="3">
    <source>
        <dbReference type="Proteomes" id="UP000198855"/>
    </source>
</evidence>
<evidence type="ECO:0000313" key="2">
    <source>
        <dbReference type="EMBL" id="SFE54594.1"/>
    </source>
</evidence>
<accession>A0A1I2BEK2</accession>
<name>A0A1I2BEK2_9BACL</name>
<gene>
    <name evidence="2" type="ORF">SAMN05216378_3495</name>
</gene>
<dbReference type="RefSeq" id="WP_175532896.1">
    <property type="nucleotide sequence ID" value="NZ_FOMT01000003.1"/>
</dbReference>
<reference evidence="3" key="1">
    <citation type="submission" date="2016-10" db="EMBL/GenBank/DDBJ databases">
        <authorList>
            <person name="Varghese N."/>
            <person name="Submissions S."/>
        </authorList>
    </citation>
    <scope>NUCLEOTIDE SEQUENCE [LARGE SCALE GENOMIC DNA]</scope>
    <source>
        <strain evidence="3">CGMCC 1.10784</strain>
    </source>
</reference>
<keyword evidence="3" id="KW-1185">Reference proteome</keyword>
<evidence type="ECO:0000256" key="1">
    <source>
        <dbReference type="SAM" id="MobiDB-lite"/>
    </source>
</evidence>
<dbReference type="AlphaFoldDB" id="A0A1I2BEK2"/>
<proteinExistence type="predicted"/>
<protein>
    <submittedName>
        <fullName evidence="2">Uncharacterized protein</fullName>
    </submittedName>
</protein>
<dbReference type="STRING" id="1045775.SAMN05216378_3495"/>
<dbReference type="EMBL" id="FOMT01000003">
    <property type="protein sequence ID" value="SFE54594.1"/>
    <property type="molecule type" value="Genomic_DNA"/>
</dbReference>